<dbReference type="InterPro" id="IPR027806">
    <property type="entry name" value="HARBI1_dom"/>
</dbReference>
<evidence type="ECO:0000256" key="2">
    <source>
        <dbReference type="ARBA" id="ARBA00022723"/>
    </source>
</evidence>
<dbReference type="OrthoDB" id="2408877at2759"/>
<gene>
    <name evidence="4" type="ORF">PAXRUDRAFT_148163</name>
</gene>
<dbReference type="EMBL" id="KN825321">
    <property type="protein sequence ID" value="KIK92049.1"/>
    <property type="molecule type" value="Genomic_DNA"/>
</dbReference>
<evidence type="ECO:0000313" key="4">
    <source>
        <dbReference type="EMBL" id="KIK92049.1"/>
    </source>
</evidence>
<dbReference type="AlphaFoldDB" id="A0A0D0DZ14"/>
<dbReference type="Proteomes" id="UP000054538">
    <property type="component" value="Unassembled WGS sequence"/>
</dbReference>
<organism evidence="4 5">
    <name type="scientific">Paxillus rubicundulus Ve08.2h10</name>
    <dbReference type="NCBI Taxonomy" id="930991"/>
    <lineage>
        <taxon>Eukaryota</taxon>
        <taxon>Fungi</taxon>
        <taxon>Dikarya</taxon>
        <taxon>Basidiomycota</taxon>
        <taxon>Agaricomycotina</taxon>
        <taxon>Agaricomycetes</taxon>
        <taxon>Agaricomycetidae</taxon>
        <taxon>Boletales</taxon>
        <taxon>Paxilineae</taxon>
        <taxon>Paxillaceae</taxon>
        <taxon>Paxillus</taxon>
    </lineage>
</organism>
<reference evidence="5" key="2">
    <citation type="submission" date="2015-01" db="EMBL/GenBank/DDBJ databases">
        <title>Evolutionary Origins and Diversification of the Mycorrhizal Mutualists.</title>
        <authorList>
            <consortium name="DOE Joint Genome Institute"/>
            <consortium name="Mycorrhizal Genomics Consortium"/>
            <person name="Kohler A."/>
            <person name="Kuo A."/>
            <person name="Nagy L.G."/>
            <person name="Floudas D."/>
            <person name="Copeland A."/>
            <person name="Barry K.W."/>
            <person name="Cichocki N."/>
            <person name="Veneault-Fourrey C."/>
            <person name="LaButti K."/>
            <person name="Lindquist E.A."/>
            <person name="Lipzen A."/>
            <person name="Lundell T."/>
            <person name="Morin E."/>
            <person name="Murat C."/>
            <person name="Riley R."/>
            <person name="Ohm R."/>
            <person name="Sun H."/>
            <person name="Tunlid A."/>
            <person name="Henrissat B."/>
            <person name="Grigoriev I.V."/>
            <person name="Hibbett D.S."/>
            <person name="Martin F."/>
        </authorList>
    </citation>
    <scope>NUCLEOTIDE SEQUENCE [LARGE SCALE GENOMIC DNA]</scope>
    <source>
        <strain evidence="5">Ve08.2h10</strain>
    </source>
</reference>
<name>A0A0D0DZ14_9AGAM</name>
<sequence length="126" mass="14038">WVMYDGTIVVLYAKPGLNRDAYVTWKSNYGLNLQIGNLPSNPWIVDYAHGLTGSAHGASAFEHRAAVRHTDWCFQGDEFAWVDSAYPVTSCTIPVHKWPAALLAENTVFDTAVSDLWVLSYPMSCK</sequence>
<keyword evidence="2" id="KW-0479">Metal-binding</keyword>
<evidence type="ECO:0000259" key="3">
    <source>
        <dbReference type="Pfam" id="PF13359"/>
    </source>
</evidence>
<protein>
    <recommendedName>
        <fullName evidence="3">DDE Tnp4 domain-containing protein</fullName>
    </recommendedName>
</protein>
<feature type="domain" description="DDE Tnp4" evidence="3">
    <location>
        <begin position="5"/>
        <end position="110"/>
    </location>
</feature>
<evidence type="ECO:0000256" key="1">
    <source>
        <dbReference type="ARBA" id="ARBA00001968"/>
    </source>
</evidence>
<comment type="cofactor">
    <cofactor evidence="1">
        <name>a divalent metal cation</name>
        <dbReference type="ChEBI" id="CHEBI:60240"/>
    </cofactor>
</comment>
<keyword evidence="5" id="KW-1185">Reference proteome</keyword>
<dbReference type="InParanoid" id="A0A0D0DZ14"/>
<evidence type="ECO:0000313" key="5">
    <source>
        <dbReference type="Proteomes" id="UP000054538"/>
    </source>
</evidence>
<dbReference type="HOGENOM" id="CLU_018552_1_1_1"/>
<feature type="non-terminal residue" evidence="4">
    <location>
        <position position="1"/>
    </location>
</feature>
<proteinExistence type="predicted"/>
<reference evidence="4 5" key="1">
    <citation type="submission" date="2014-04" db="EMBL/GenBank/DDBJ databases">
        <authorList>
            <consortium name="DOE Joint Genome Institute"/>
            <person name="Kuo A."/>
            <person name="Kohler A."/>
            <person name="Jargeat P."/>
            <person name="Nagy L.G."/>
            <person name="Floudas D."/>
            <person name="Copeland A."/>
            <person name="Barry K.W."/>
            <person name="Cichocki N."/>
            <person name="Veneault-Fourrey C."/>
            <person name="LaButti K."/>
            <person name="Lindquist E.A."/>
            <person name="Lipzen A."/>
            <person name="Lundell T."/>
            <person name="Morin E."/>
            <person name="Murat C."/>
            <person name="Sun H."/>
            <person name="Tunlid A."/>
            <person name="Henrissat B."/>
            <person name="Grigoriev I.V."/>
            <person name="Hibbett D.S."/>
            <person name="Martin F."/>
            <person name="Nordberg H.P."/>
            <person name="Cantor M.N."/>
            <person name="Hua S.X."/>
        </authorList>
    </citation>
    <scope>NUCLEOTIDE SEQUENCE [LARGE SCALE GENOMIC DNA]</scope>
    <source>
        <strain evidence="4 5">Ve08.2h10</strain>
    </source>
</reference>
<dbReference type="GO" id="GO:0046872">
    <property type="term" value="F:metal ion binding"/>
    <property type="evidence" value="ECO:0007669"/>
    <property type="project" value="UniProtKB-KW"/>
</dbReference>
<accession>A0A0D0DZ14</accession>
<dbReference type="Pfam" id="PF13359">
    <property type="entry name" value="DDE_Tnp_4"/>
    <property type="match status" value="1"/>
</dbReference>